<dbReference type="Gene3D" id="3.40.50.2300">
    <property type="match status" value="1"/>
</dbReference>
<dbReference type="Pfam" id="PF00072">
    <property type="entry name" value="Response_reg"/>
    <property type="match status" value="1"/>
</dbReference>
<organism evidence="4 5">
    <name type="scientific">Cereibacter sphaeroides (strain ATCC 17023 / DSM 158 / JCM 6121 / CCUG 31486 / LMG 2827 / NBRC 12203 / NCIMB 8253 / ATH 2.4.1.)</name>
    <name type="common">Rhodobacter sphaeroides</name>
    <dbReference type="NCBI Taxonomy" id="272943"/>
    <lineage>
        <taxon>Bacteria</taxon>
        <taxon>Pseudomonadati</taxon>
        <taxon>Pseudomonadota</taxon>
        <taxon>Alphaproteobacteria</taxon>
        <taxon>Rhodobacterales</taxon>
        <taxon>Paracoccaceae</taxon>
        <taxon>Cereibacter</taxon>
    </lineage>
</organism>
<protein>
    <submittedName>
        <fullName evidence="4">Response regulator receiver protein</fullName>
    </submittedName>
</protein>
<dbReference type="InterPro" id="IPR001789">
    <property type="entry name" value="Sig_transdc_resp-reg_receiver"/>
</dbReference>
<dbReference type="AlphaFoldDB" id="Q3IUY8"/>
<keyword evidence="4" id="KW-0614">Plasmid</keyword>
<dbReference type="EMBL" id="CP000147">
    <property type="protein sequence ID" value="ABA81646.1"/>
    <property type="molecule type" value="Genomic_DNA"/>
</dbReference>
<dbReference type="OrthoDB" id="7774278at2"/>
<reference evidence="5" key="1">
    <citation type="submission" date="2005-09" db="EMBL/GenBank/DDBJ databases">
        <title>Complete sequence of plasmid D of Rhodobacter sphaeroides 2.4.1.</title>
        <authorList>
            <person name="Copeland A."/>
            <person name="Lucas S."/>
            <person name="Lapidus A."/>
            <person name="Barry K."/>
            <person name="Detter J.C."/>
            <person name="Glavina T."/>
            <person name="Hammon N."/>
            <person name="Israni S."/>
            <person name="Pitluck S."/>
            <person name="Richardson P."/>
            <person name="Mackenzie C."/>
            <person name="Choudhary M."/>
            <person name="Larimer F."/>
            <person name="Hauser L.J."/>
            <person name="Land M."/>
            <person name="Donohue T.J."/>
            <person name="Kaplan S."/>
        </authorList>
    </citation>
    <scope>NUCLEOTIDE SEQUENCE [LARGE SCALE GENOMIC DNA]</scope>
    <source>
        <strain evidence="5">ATCC 17023 / DSM 158 / JCM 6121 / CCUG 31486 / LMG 2827 / NBRC 12203 / NCIMB 8253 / ATH 2.4.1.</strain>
        <plasmid evidence="5">pRS241d</plasmid>
    </source>
</reference>
<dbReference type="EnsemblBacteria" id="ABA81646">
    <property type="protein sequence ID" value="ABA81646"/>
    <property type="gene ID" value="RSP_4195"/>
</dbReference>
<dbReference type="PANTHER" id="PTHR44591">
    <property type="entry name" value="STRESS RESPONSE REGULATOR PROTEIN 1"/>
    <property type="match status" value="1"/>
</dbReference>
<dbReference type="InterPro" id="IPR050595">
    <property type="entry name" value="Bact_response_regulator"/>
</dbReference>
<gene>
    <name evidence="4" type="ORF">RSP_4195</name>
</gene>
<dbReference type="CDD" id="cd17534">
    <property type="entry name" value="REC_DC-like"/>
    <property type="match status" value="1"/>
</dbReference>
<dbReference type="PATRIC" id="fig|272943.9.peg.241"/>
<evidence type="ECO:0000256" key="1">
    <source>
        <dbReference type="ARBA" id="ARBA00022553"/>
    </source>
</evidence>
<name>Q3IUY8_CERS4</name>
<dbReference type="KEGG" id="rsp:RSP_4195"/>
<dbReference type="PANTHER" id="PTHR44591:SF3">
    <property type="entry name" value="RESPONSE REGULATORY DOMAIN-CONTAINING PROTEIN"/>
    <property type="match status" value="1"/>
</dbReference>
<keyword evidence="1 2" id="KW-0597">Phosphoprotein</keyword>
<feature type="modified residue" description="4-aspartylphosphate" evidence="2">
    <location>
        <position position="84"/>
    </location>
</feature>
<dbReference type="PROSITE" id="PS50110">
    <property type="entry name" value="RESPONSE_REGULATORY"/>
    <property type="match status" value="1"/>
</dbReference>
<dbReference type="RefSeq" id="WP_011331453.1">
    <property type="nucleotide sequence ID" value="NC_007490.2"/>
</dbReference>
<keyword evidence="5" id="KW-1185">Reference proteome</keyword>
<dbReference type="Proteomes" id="UP000002703">
    <property type="component" value="Plasmid D"/>
</dbReference>
<evidence type="ECO:0000313" key="5">
    <source>
        <dbReference type="Proteomes" id="UP000002703"/>
    </source>
</evidence>
<dbReference type="PhylomeDB" id="Q3IUY8"/>
<proteinExistence type="predicted"/>
<evidence type="ECO:0000259" key="3">
    <source>
        <dbReference type="PROSITE" id="PS50110"/>
    </source>
</evidence>
<dbReference type="SMART" id="SM00448">
    <property type="entry name" value="REC"/>
    <property type="match status" value="1"/>
</dbReference>
<feature type="domain" description="Response regulatory" evidence="3">
    <location>
        <begin position="34"/>
        <end position="149"/>
    </location>
</feature>
<evidence type="ECO:0000256" key="2">
    <source>
        <dbReference type="PROSITE-ProRule" id="PRU00169"/>
    </source>
</evidence>
<sequence>MTLYSVAPPQAPEDASKLAATLENVGAGRKPPARILVVEDEWLVACEIEAALADEGLEVVGIAASAEEALQMAEVHMPELVLMDIRIRGNGDGIYAALEISRRFGLRSLFVSANDDPGTRERAQAAHPLGWLPKPFSTMQLVSAVEEALRGLRP</sequence>
<dbReference type="GO" id="GO:0000160">
    <property type="term" value="P:phosphorelay signal transduction system"/>
    <property type="evidence" value="ECO:0007669"/>
    <property type="project" value="InterPro"/>
</dbReference>
<accession>Q3IUY8</accession>
<geneLocation type="plasmid" evidence="5">
    <name>pRS241d</name>
</geneLocation>
<evidence type="ECO:0000313" key="4">
    <source>
        <dbReference type="EMBL" id="ABA81646.1"/>
    </source>
</evidence>
<dbReference type="InterPro" id="IPR011006">
    <property type="entry name" value="CheY-like_superfamily"/>
</dbReference>
<dbReference type="GeneID" id="3711983"/>
<dbReference type="SUPFAM" id="SSF52172">
    <property type="entry name" value="CheY-like"/>
    <property type="match status" value="1"/>
</dbReference>